<dbReference type="GO" id="GO:0016616">
    <property type="term" value="F:oxidoreductase activity, acting on the CH-OH group of donors, NAD or NADP as acceptor"/>
    <property type="evidence" value="ECO:0007669"/>
    <property type="project" value="InterPro"/>
</dbReference>
<dbReference type="InterPro" id="IPR051783">
    <property type="entry name" value="NAD(P)-dependent_oxidoreduct"/>
</dbReference>
<dbReference type="OrthoDB" id="9811743at2"/>
<comment type="caution">
    <text evidence="3">The sequence shown here is derived from an EMBL/GenBank/DDBJ whole genome shotgun (WGS) entry which is preliminary data.</text>
</comment>
<proteinExistence type="predicted"/>
<dbReference type="GO" id="GO:0004029">
    <property type="term" value="F:aldehyde dehydrogenase (NAD+) activity"/>
    <property type="evidence" value="ECO:0007669"/>
    <property type="project" value="TreeGrafter"/>
</dbReference>
<gene>
    <name evidence="2" type="ORF">CH360_05820</name>
    <name evidence="3" type="ORF">CH373_05400</name>
</gene>
<dbReference type="PANTHER" id="PTHR48079">
    <property type="entry name" value="PROTEIN YEEZ"/>
    <property type="match status" value="1"/>
</dbReference>
<dbReference type="PANTHER" id="PTHR48079:SF6">
    <property type="entry name" value="NAD(P)-BINDING DOMAIN-CONTAINING PROTEIN-RELATED"/>
    <property type="match status" value="1"/>
</dbReference>
<dbReference type="GO" id="GO:0006694">
    <property type="term" value="P:steroid biosynthetic process"/>
    <property type="evidence" value="ECO:0007669"/>
    <property type="project" value="InterPro"/>
</dbReference>
<dbReference type="SUPFAM" id="SSF51735">
    <property type="entry name" value="NAD(P)-binding Rossmann-fold domains"/>
    <property type="match status" value="1"/>
</dbReference>
<dbReference type="EMBL" id="NPDY01000003">
    <property type="protein sequence ID" value="PJZ70584.1"/>
    <property type="molecule type" value="Genomic_DNA"/>
</dbReference>
<sequence>MNLFITGASGFVGGDIARELKKKHKVRAMSRSEKSDQLLREMGVEPIRSQLGSVKKSDLVGIDAIIHCAAFVGPWGTKKEFWEGNVDGTDQILKVAKEAGVKRFIHMSTEACIFSGQELKNVDEGYPYPKSSPFLYSQTKAEAEKKVIAANSPGFETIVLRPRLVWGKGDTSVLPVLKSMVQEGRFMWINGGRPKTSTTNIANLTHATELALTKGTPGQVYFVTDDQTSTFKEFITAMLETQKMNAGEKSIPGFIARASAWLIEGIWRLFGIRKEPPVLRFAASIMSRECTINIEKAKRELGYSPVISVQDGLSAMRI</sequence>
<dbReference type="AlphaFoldDB" id="A0A2M9ZQX8"/>
<feature type="domain" description="3-beta hydroxysteroid dehydrogenase/isomerase" evidence="1">
    <location>
        <begin position="5"/>
        <end position="247"/>
    </location>
</feature>
<reference evidence="4 5" key="1">
    <citation type="submission" date="2017-07" db="EMBL/GenBank/DDBJ databases">
        <title>Leptospira spp. isolated from tropical soils.</title>
        <authorList>
            <person name="Thibeaux R."/>
            <person name="Iraola G."/>
            <person name="Ferres I."/>
            <person name="Bierque E."/>
            <person name="Girault D."/>
            <person name="Soupe-Gilbert M.-E."/>
            <person name="Picardeau M."/>
            <person name="Goarant C."/>
        </authorList>
    </citation>
    <scope>NUCLEOTIDE SEQUENCE [LARGE SCALE GENOMIC DNA]</scope>
    <source>
        <strain evidence="3 5">FH1-B-B1</strain>
        <strain evidence="2 4">FH1-B-C1</strain>
    </source>
</reference>
<dbReference type="Gene3D" id="3.40.50.720">
    <property type="entry name" value="NAD(P)-binding Rossmann-like Domain"/>
    <property type="match status" value="1"/>
</dbReference>
<evidence type="ECO:0000313" key="5">
    <source>
        <dbReference type="Proteomes" id="UP000231990"/>
    </source>
</evidence>
<organism evidence="3 5">
    <name type="scientific">Leptospira perolatii</name>
    <dbReference type="NCBI Taxonomy" id="2023191"/>
    <lineage>
        <taxon>Bacteria</taxon>
        <taxon>Pseudomonadati</taxon>
        <taxon>Spirochaetota</taxon>
        <taxon>Spirochaetia</taxon>
        <taxon>Leptospirales</taxon>
        <taxon>Leptospiraceae</taxon>
        <taxon>Leptospira</taxon>
    </lineage>
</organism>
<dbReference type="InterPro" id="IPR002225">
    <property type="entry name" value="3Beta_OHSteriod_DH/Estase"/>
</dbReference>
<protein>
    <submittedName>
        <fullName evidence="3">3-beta hydroxysteroid dehydrogenase</fullName>
    </submittedName>
</protein>
<evidence type="ECO:0000313" key="2">
    <source>
        <dbReference type="EMBL" id="PJZ70584.1"/>
    </source>
</evidence>
<accession>A0A2M9ZQX8</accession>
<evidence type="ECO:0000259" key="1">
    <source>
        <dbReference type="Pfam" id="PF01073"/>
    </source>
</evidence>
<dbReference type="InterPro" id="IPR036291">
    <property type="entry name" value="NAD(P)-bd_dom_sf"/>
</dbReference>
<dbReference type="GO" id="GO:0005737">
    <property type="term" value="C:cytoplasm"/>
    <property type="evidence" value="ECO:0007669"/>
    <property type="project" value="TreeGrafter"/>
</dbReference>
<dbReference type="Proteomes" id="UP000231990">
    <property type="component" value="Unassembled WGS sequence"/>
</dbReference>
<dbReference type="RefSeq" id="WP_100713150.1">
    <property type="nucleotide sequence ID" value="NZ_NPDY01000003.1"/>
</dbReference>
<evidence type="ECO:0000313" key="3">
    <source>
        <dbReference type="EMBL" id="PJZ74478.1"/>
    </source>
</evidence>
<dbReference type="EMBL" id="NPDZ01000002">
    <property type="protein sequence ID" value="PJZ74478.1"/>
    <property type="molecule type" value="Genomic_DNA"/>
</dbReference>
<keyword evidence="4" id="KW-1185">Reference proteome</keyword>
<evidence type="ECO:0000313" key="4">
    <source>
        <dbReference type="Proteomes" id="UP000231962"/>
    </source>
</evidence>
<dbReference type="Pfam" id="PF01073">
    <property type="entry name" value="3Beta_HSD"/>
    <property type="match status" value="1"/>
</dbReference>
<name>A0A2M9ZQX8_9LEPT</name>
<dbReference type="Proteomes" id="UP000231962">
    <property type="component" value="Unassembled WGS sequence"/>
</dbReference>